<evidence type="ECO:0000313" key="3">
    <source>
        <dbReference type="Proteomes" id="UP000217790"/>
    </source>
</evidence>
<protein>
    <submittedName>
        <fullName evidence="2">Uncharacterized protein</fullName>
    </submittedName>
</protein>
<feature type="compositionally biased region" description="Polar residues" evidence="1">
    <location>
        <begin position="154"/>
        <end position="173"/>
    </location>
</feature>
<proteinExistence type="predicted"/>
<dbReference type="InParanoid" id="A0A2H3DAS0"/>
<feature type="region of interest" description="Disordered" evidence="1">
    <location>
        <begin position="153"/>
        <end position="215"/>
    </location>
</feature>
<dbReference type="OrthoDB" id="3130187at2759"/>
<accession>A0A2H3DAS0</accession>
<feature type="compositionally biased region" description="Acidic residues" evidence="1">
    <location>
        <begin position="96"/>
        <end position="109"/>
    </location>
</feature>
<gene>
    <name evidence="2" type="ORF">ARMGADRAFT_1031194</name>
</gene>
<evidence type="ECO:0000256" key="1">
    <source>
        <dbReference type="SAM" id="MobiDB-lite"/>
    </source>
</evidence>
<evidence type="ECO:0000313" key="2">
    <source>
        <dbReference type="EMBL" id="PBK92319.1"/>
    </source>
</evidence>
<dbReference type="AlphaFoldDB" id="A0A2H3DAS0"/>
<keyword evidence="3" id="KW-1185">Reference proteome</keyword>
<reference evidence="3" key="1">
    <citation type="journal article" date="2017" name="Nat. Ecol. Evol.">
        <title>Genome expansion and lineage-specific genetic innovations in the forest pathogenic fungi Armillaria.</title>
        <authorList>
            <person name="Sipos G."/>
            <person name="Prasanna A.N."/>
            <person name="Walter M.C."/>
            <person name="O'Connor E."/>
            <person name="Balint B."/>
            <person name="Krizsan K."/>
            <person name="Kiss B."/>
            <person name="Hess J."/>
            <person name="Varga T."/>
            <person name="Slot J."/>
            <person name="Riley R."/>
            <person name="Boka B."/>
            <person name="Rigling D."/>
            <person name="Barry K."/>
            <person name="Lee J."/>
            <person name="Mihaltcheva S."/>
            <person name="LaButti K."/>
            <person name="Lipzen A."/>
            <person name="Waldron R."/>
            <person name="Moloney N.M."/>
            <person name="Sperisen C."/>
            <person name="Kredics L."/>
            <person name="Vagvoelgyi C."/>
            <person name="Patrignani A."/>
            <person name="Fitzpatrick D."/>
            <person name="Nagy I."/>
            <person name="Doyle S."/>
            <person name="Anderson J.B."/>
            <person name="Grigoriev I.V."/>
            <person name="Gueldener U."/>
            <person name="Muensterkoetter M."/>
            <person name="Nagy L.G."/>
        </authorList>
    </citation>
    <scope>NUCLEOTIDE SEQUENCE [LARGE SCALE GENOMIC DNA]</scope>
    <source>
        <strain evidence="3">Ar21-2</strain>
    </source>
</reference>
<dbReference type="Proteomes" id="UP000217790">
    <property type="component" value="Unassembled WGS sequence"/>
</dbReference>
<name>A0A2H3DAS0_ARMGA</name>
<organism evidence="2 3">
    <name type="scientific">Armillaria gallica</name>
    <name type="common">Bulbous honey fungus</name>
    <name type="synonym">Armillaria bulbosa</name>
    <dbReference type="NCBI Taxonomy" id="47427"/>
    <lineage>
        <taxon>Eukaryota</taxon>
        <taxon>Fungi</taxon>
        <taxon>Dikarya</taxon>
        <taxon>Basidiomycota</taxon>
        <taxon>Agaricomycotina</taxon>
        <taxon>Agaricomycetes</taxon>
        <taxon>Agaricomycetidae</taxon>
        <taxon>Agaricales</taxon>
        <taxon>Marasmiineae</taxon>
        <taxon>Physalacriaceae</taxon>
        <taxon>Armillaria</taxon>
    </lineage>
</organism>
<sequence>MPTRASSHALAIDAAARPNVILGPDPTLTPLQEGNVLVPSSDHKPLFLLGTDDEEEQVQGDLVIGNTALFEDDSLADKFSALDNNSTGVAQHEQMDVDGDEPQNSDEDLSPPPTNKARRLRQEPQILFIFDDTIGDLVEPHLTIFLSRPAVPPSQRQDLQQSAQSHTSLTHPTATYFKAVQSSKPNTKKQRRDTKNKDKTSEVAVPRKHARTEDETLQTVDKPALKKLKSKDHRFDEVEVIRATPVIRRRGLGLSKPPPVTLGVSGGGFGEQVPSTAKAIRNGIKSIGVLKVDQDFDDFVQVDESYWSKAVTPFVGERVSAF</sequence>
<feature type="region of interest" description="Disordered" evidence="1">
    <location>
        <begin position="94"/>
        <end position="120"/>
    </location>
</feature>
<dbReference type="EMBL" id="KZ293659">
    <property type="protein sequence ID" value="PBK92319.1"/>
    <property type="molecule type" value="Genomic_DNA"/>
</dbReference>
<dbReference type="STRING" id="47427.A0A2H3DAS0"/>